<evidence type="ECO:0000313" key="2">
    <source>
        <dbReference type="EMBL" id="KOR76877.1"/>
    </source>
</evidence>
<dbReference type="PANTHER" id="PTHR14097:SF7">
    <property type="entry name" value="OXIDOREDUCTASE HTATIP2"/>
    <property type="match status" value="1"/>
</dbReference>
<dbReference type="Pfam" id="PF13460">
    <property type="entry name" value="NAD_binding_10"/>
    <property type="match status" value="1"/>
</dbReference>
<dbReference type="PANTHER" id="PTHR14097">
    <property type="entry name" value="OXIDOREDUCTASE HTATIP2"/>
    <property type="match status" value="1"/>
</dbReference>
<reference evidence="3" key="1">
    <citation type="submission" date="2015-08" db="EMBL/GenBank/DDBJ databases">
        <title>Genome sequencing project for genomic taxonomy and phylogenomics of Bacillus-like bacteria.</title>
        <authorList>
            <person name="Liu B."/>
            <person name="Wang J."/>
            <person name="Zhu Y."/>
            <person name="Liu G."/>
            <person name="Chen Q."/>
            <person name="Chen Z."/>
            <person name="Lan J."/>
            <person name="Che J."/>
            <person name="Ge C."/>
            <person name="Shi H."/>
            <person name="Pan Z."/>
            <person name="Liu X."/>
        </authorList>
    </citation>
    <scope>NUCLEOTIDE SEQUENCE [LARGE SCALE GENOMIC DNA]</scope>
    <source>
        <strain evidence="3">FJAT-22460</strain>
    </source>
</reference>
<evidence type="ECO:0000313" key="3">
    <source>
        <dbReference type="Proteomes" id="UP000036932"/>
    </source>
</evidence>
<dbReference type="AlphaFoldDB" id="A0A0M1N3Y6"/>
<protein>
    <submittedName>
        <fullName evidence="2">Nucleoside-diphosphate sugar epimerase</fullName>
    </submittedName>
</protein>
<dbReference type="RefSeq" id="WP_053490102.1">
    <property type="nucleotide sequence ID" value="NZ_LIUT01000006.1"/>
</dbReference>
<evidence type="ECO:0000259" key="1">
    <source>
        <dbReference type="Pfam" id="PF13460"/>
    </source>
</evidence>
<accession>A0A0M1N3Y6</accession>
<dbReference type="Gene3D" id="3.40.50.720">
    <property type="entry name" value="NAD(P)-binding Rossmann-like Domain"/>
    <property type="match status" value="1"/>
</dbReference>
<dbReference type="InterPro" id="IPR016040">
    <property type="entry name" value="NAD(P)-bd_dom"/>
</dbReference>
<organism evidence="2 3">
    <name type="scientific">Paenibacillus solani</name>
    <dbReference type="NCBI Taxonomy" id="1705565"/>
    <lineage>
        <taxon>Bacteria</taxon>
        <taxon>Bacillati</taxon>
        <taxon>Bacillota</taxon>
        <taxon>Bacilli</taxon>
        <taxon>Bacillales</taxon>
        <taxon>Paenibacillaceae</taxon>
        <taxon>Paenibacillus</taxon>
    </lineage>
</organism>
<proteinExistence type="predicted"/>
<dbReference type="Proteomes" id="UP000036932">
    <property type="component" value="Unassembled WGS sequence"/>
</dbReference>
<dbReference type="InterPro" id="IPR036291">
    <property type="entry name" value="NAD(P)-bd_dom_sf"/>
</dbReference>
<comment type="caution">
    <text evidence="2">The sequence shown here is derived from an EMBL/GenBank/DDBJ whole genome shotgun (WGS) entry which is preliminary data.</text>
</comment>
<sequence length="224" mass="24875">MGMVALVVGATGLVGRLVTAELLDRDEIEEVRVLVRRLPDVTHPKLKPILVNWEELDQYSDAFARVHSVYCCLGTTIKKAGSQQQFRKVDVDYVMKTAELAKQHGVRQFLSVSSVGANSKVRNFYLRTKGEVEERLAGSGFWGLHVFRPSLLLGERPEQRFGERAASILMTSLDFAFKGVKLAPYRAVPALKVAKSMVNIGLADMKGYHVYTNEVIHVLGDAAD</sequence>
<feature type="domain" description="NAD(P)-binding" evidence="1">
    <location>
        <begin position="9"/>
        <end position="129"/>
    </location>
</feature>
<keyword evidence="3" id="KW-1185">Reference proteome</keyword>
<name>A0A0M1N3Y6_9BACL</name>
<dbReference type="SUPFAM" id="SSF51735">
    <property type="entry name" value="NAD(P)-binding Rossmann-fold domains"/>
    <property type="match status" value="1"/>
</dbReference>
<gene>
    <name evidence="2" type="ORF">AM231_23395</name>
</gene>
<dbReference type="EMBL" id="LIUT01000006">
    <property type="protein sequence ID" value="KOR76877.1"/>
    <property type="molecule type" value="Genomic_DNA"/>
</dbReference>
<dbReference type="OrthoDB" id="9798632at2"/>
<dbReference type="PATRIC" id="fig|1705565.3.peg.827"/>